<accession>A0ABS9BEX9</accession>
<evidence type="ECO:0000313" key="11">
    <source>
        <dbReference type="Proteomes" id="UP001200145"/>
    </source>
</evidence>
<keyword evidence="9" id="KW-0874">Quinone</keyword>
<comment type="catalytic activity">
    <reaction evidence="9">
        <text>a quinone + NADH + 5 H(+)(in) = a quinol + NAD(+) + 4 H(+)(out)</text>
        <dbReference type="Rhea" id="RHEA:57888"/>
        <dbReference type="ChEBI" id="CHEBI:15378"/>
        <dbReference type="ChEBI" id="CHEBI:24646"/>
        <dbReference type="ChEBI" id="CHEBI:57540"/>
        <dbReference type="ChEBI" id="CHEBI:57945"/>
        <dbReference type="ChEBI" id="CHEBI:132124"/>
    </reaction>
</comment>
<comment type="function">
    <text evidence="9">NDH-1 shuttles electrons from NADH, via FMN and iron-sulfur (Fe-S) centers, to quinones in the respiratory chain. The immediate electron acceptor for the enzyme in this species is believed to be a menaquinone. Couples the redox reaction to proton translocation (for every two electrons transferred, four hydrogen ions are translocated across the cytoplasmic membrane), and thus conserves the redox energy in a proton gradient.</text>
</comment>
<evidence type="ECO:0000256" key="2">
    <source>
        <dbReference type="ARBA" id="ARBA00010519"/>
    </source>
</evidence>
<dbReference type="EMBL" id="JAKEVY010000002">
    <property type="protein sequence ID" value="MCF1714276.1"/>
    <property type="molecule type" value="Genomic_DNA"/>
</dbReference>
<keyword evidence="9" id="KW-1003">Cell membrane</keyword>
<evidence type="ECO:0000256" key="7">
    <source>
        <dbReference type="ARBA" id="ARBA00023027"/>
    </source>
</evidence>
<evidence type="ECO:0000256" key="9">
    <source>
        <dbReference type="HAMAP-Rule" id="MF_01456"/>
    </source>
</evidence>
<dbReference type="PANTHER" id="PTHR11434">
    <property type="entry name" value="NADH-UBIQUINONE OXIDOREDUCTASE SUBUNIT ND4L"/>
    <property type="match status" value="1"/>
</dbReference>
<keyword evidence="5 9" id="KW-1278">Translocase</keyword>
<evidence type="ECO:0000313" key="10">
    <source>
        <dbReference type="EMBL" id="MCF1714276.1"/>
    </source>
</evidence>
<evidence type="ECO:0000256" key="4">
    <source>
        <dbReference type="ARBA" id="ARBA00022692"/>
    </source>
</evidence>
<comment type="subcellular location">
    <subcellularLocation>
        <location evidence="9">Cell membrane</location>
        <topology evidence="9">Multi-pass membrane protein</topology>
    </subcellularLocation>
    <subcellularLocation>
        <location evidence="1">Membrane</location>
        <topology evidence="1">Multi-pass membrane protein</topology>
    </subcellularLocation>
</comment>
<dbReference type="Gene3D" id="1.10.287.3510">
    <property type="match status" value="1"/>
</dbReference>
<evidence type="ECO:0000256" key="3">
    <source>
        <dbReference type="ARBA" id="ARBA00022448"/>
    </source>
</evidence>
<dbReference type="EC" id="7.1.1.-" evidence="9"/>
<protein>
    <recommendedName>
        <fullName evidence="9">NADH-quinone oxidoreductase subunit K</fullName>
        <ecNumber evidence="9">7.1.1.-</ecNumber>
    </recommendedName>
    <alternativeName>
        <fullName evidence="9">NADH dehydrogenase I subunit K</fullName>
    </alternativeName>
    <alternativeName>
        <fullName evidence="9">NDH-1 subunit K</fullName>
    </alternativeName>
</protein>
<feature type="transmembrane region" description="Helical" evidence="9">
    <location>
        <begin position="73"/>
        <end position="97"/>
    </location>
</feature>
<dbReference type="HAMAP" id="MF_01456">
    <property type="entry name" value="NDH1_NuoK"/>
    <property type="match status" value="1"/>
</dbReference>
<keyword evidence="8 9" id="KW-0472">Membrane</keyword>
<organism evidence="10 11">
    <name type="scientific">Flavihumibacter fluminis</name>
    <dbReference type="NCBI Taxonomy" id="2909236"/>
    <lineage>
        <taxon>Bacteria</taxon>
        <taxon>Pseudomonadati</taxon>
        <taxon>Bacteroidota</taxon>
        <taxon>Chitinophagia</taxon>
        <taxon>Chitinophagales</taxon>
        <taxon>Chitinophagaceae</taxon>
        <taxon>Flavihumibacter</taxon>
    </lineage>
</organism>
<feature type="transmembrane region" description="Helical" evidence="9">
    <location>
        <begin position="29"/>
        <end position="53"/>
    </location>
</feature>
<dbReference type="InterPro" id="IPR001133">
    <property type="entry name" value="NADH_UbQ_OxRdtase_chain4L/K"/>
</dbReference>
<comment type="similarity">
    <text evidence="2 9">Belongs to the complex I subunit 4L family.</text>
</comment>
<evidence type="ECO:0000256" key="5">
    <source>
        <dbReference type="ARBA" id="ARBA00022967"/>
    </source>
</evidence>
<dbReference type="RefSeq" id="WP_234864810.1">
    <property type="nucleotide sequence ID" value="NZ_JAKEVY010000002.1"/>
</dbReference>
<keyword evidence="7 9" id="KW-0520">NAD</keyword>
<comment type="caution">
    <text evidence="10">The sequence shown here is derived from an EMBL/GenBank/DDBJ whole genome shotgun (WGS) entry which is preliminary data.</text>
</comment>
<keyword evidence="3 9" id="KW-0813">Transport</keyword>
<dbReference type="NCBIfam" id="NF004320">
    <property type="entry name" value="PRK05715.1-2"/>
    <property type="match status" value="1"/>
</dbReference>
<dbReference type="GO" id="GO:0016491">
    <property type="term" value="F:oxidoreductase activity"/>
    <property type="evidence" value="ECO:0007669"/>
    <property type="project" value="UniProtKB-KW"/>
</dbReference>
<dbReference type="Proteomes" id="UP001200145">
    <property type="component" value="Unassembled WGS sequence"/>
</dbReference>
<proteinExistence type="inferred from homology"/>
<keyword evidence="11" id="KW-1185">Reference proteome</keyword>
<dbReference type="PANTHER" id="PTHR11434:SF21">
    <property type="entry name" value="NADH DEHYDROGENASE SUBUNIT 4L-RELATED"/>
    <property type="match status" value="1"/>
</dbReference>
<dbReference type="InterPro" id="IPR039428">
    <property type="entry name" value="NUOK/Mnh_C1-like"/>
</dbReference>
<reference evidence="10 11" key="1">
    <citation type="submission" date="2022-01" db="EMBL/GenBank/DDBJ databases">
        <title>Flavihumibacter sp. nov., isolated from sediment of a river.</title>
        <authorList>
            <person name="Liu H."/>
        </authorList>
    </citation>
    <scope>NUCLEOTIDE SEQUENCE [LARGE SCALE GENOMIC DNA]</scope>
    <source>
        <strain evidence="10 11">RY-1</strain>
    </source>
</reference>
<keyword evidence="6 9" id="KW-1133">Transmembrane helix</keyword>
<sequence length="113" mass="12358">MPINLYIFLALALFSIGVIGVLTRRNAIIIFMCIELMLNAVNLLLVAFSKMHLADSMAAGAAPTLTNGIDAQLFVFFIMVVAAAEVTVGLAIIVMMYRNIHSVDVNFLNRLKN</sequence>
<keyword evidence="4 9" id="KW-0812">Transmembrane</keyword>
<dbReference type="Pfam" id="PF00420">
    <property type="entry name" value="Oxidored_q2"/>
    <property type="match status" value="1"/>
</dbReference>
<gene>
    <name evidence="9 10" type="primary">nuoK</name>
    <name evidence="10" type="ORF">L0U88_06515</name>
</gene>
<name>A0ABS9BEX9_9BACT</name>
<feature type="transmembrane region" description="Helical" evidence="9">
    <location>
        <begin position="6"/>
        <end position="22"/>
    </location>
</feature>
<evidence type="ECO:0000256" key="8">
    <source>
        <dbReference type="ARBA" id="ARBA00023136"/>
    </source>
</evidence>
<evidence type="ECO:0000256" key="6">
    <source>
        <dbReference type="ARBA" id="ARBA00022989"/>
    </source>
</evidence>
<evidence type="ECO:0000256" key="1">
    <source>
        <dbReference type="ARBA" id="ARBA00004141"/>
    </source>
</evidence>
<keyword evidence="10" id="KW-0560">Oxidoreductase</keyword>
<comment type="subunit">
    <text evidence="9">NDH-1 is composed of 14 different subunits. Subunits NuoA, H, J, K, L, M, N constitute the membrane sector of the complex.</text>
</comment>